<accession>A0ABD2QMX7</accession>
<protein>
    <submittedName>
        <fullName evidence="1">Uncharacterized protein</fullName>
    </submittedName>
</protein>
<comment type="caution">
    <text evidence="1">The sequence shown here is derived from an EMBL/GenBank/DDBJ whole genome shotgun (WGS) entry which is preliminary data.</text>
</comment>
<organism evidence="1 2">
    <name type="scientific">Cichlidogyrus casuarinus</name>
    <dbReference type="NCBI Taxonomy" id="1844966"/>
    <lineage>
        <taxon>Eukaryota</taxon>
        <taxon>Metazoa</taxon>
        <taxon>Spiralia</taxon>
        <taxon>Lophotrochozoa</taxon>
        <taxon>Platyhelminthes</taxon>
        <taxon>Monogenea</taxon>
        <taxon>Monopisthocotylea</taxon>
        <taxon>Dactylogyridea</taxon>
        <taxon>Ancyrocephalidae</taxon>
        <taxon>Cichlidogyrus</taxon>
    </lineage>
</organism>
<reference evidence="1 2" key="1">
    <citation type="submission" date="2024-11" db="EMBL/GenBank/DDBJ databases">
        <title>Adaptive evolution of stress response genes in parasites aligns with host niche diversity.</title>
        <authorList>
            <person name="Hahn C."/>
            <person name="Resl P."/>
        </authorList>
    </citation>
    <scope>NUCLEOTIDE SEQUENCE [LARGE SCALE GENOMIC DNA]</scope>
    <source>
        <strain evidence="1">EGGRZ-B1_66</strain>
        <tissue evidence="1">Body</tissue>
    </source>
</reference>
<evidence type="ECO:0000313" key="2">
    <source>
        <dbReference type="Proteomes" id="UP001626550"/>
    </source>
</evidence>
<dbReference type="EMBL" id="JBJKFK010000049">
    <property type="protein sequence ID" value="KAL3320482.1"/>
    <property type="molecule type" value="Genomic_DNA"/>
</dbReference>
<proteinExistence type="predicted"/>
<gene>
    <name evidence="1" type="ORF">Ciccas_000837</name>
</gene>
<evidence type="ECO:0000313" key="1">
    <source>
        <dbReference type="EMBL" id="KAL3320482.1"/>
    </source>
</evidence>
<dbReference type="Proteomes" id="UP001626550">
    <property type="component" value="Unassembled WGS sequence"/>
</dbReference>
<sequence>MLKRDKPGQMNESFFITAKVRILRPPQDMVLMQMGQDFRFECRPNIDSVTPIWYHNGRLIDNFNPDS</sequence>
<dbReference type="AlphaFoldDB" id="A0ABD2QMX7"/>
<name>A0ABD2QMX7_9PLAT</name>
<keyword evidence="2" id="KW-1185">Reference proteome</keyword>